<protein>
    <submittedName>
        <fullName evidence="5">Uncharacterized protein</fullName>
    </submittedName>
</protein>
<dbReference type="PANTHER" id="PTHR44229">
    <property type="entry name" value="15-HYDROXYPROSTAGLANDIN DEHYDROGENASE [NAD(+)]"/>
    <property type="match status" value="1"/>
</dbReference>
<dbReference type="Proteomes" id="UP000261380">
    <property type="component" value="Unplaced"/>
</dbReference>
<organism evidence="5 6">
    <name type="scientific">Xiphophorus couchianus</name>
    <name type="common">Monterrey platyfish</name>
    <dbReference type="NCBI Taxonomy" id="32473"/>
    <lineage>
        <taxon>Eukaryota</taxon>
        <taxon>Metazoa</taxon>
        <taxon>Chordata</taxon>
        <taxon>Craniata</taxon>
        <taxon>Vertebrata</taxon>
        <taxon>Euteleostomi</taxon>
        <taxon>Actinopterygii</taxon>
        <taxon>Neopterygii</taxon>
        <taxon>Teleostei</taxon>
        <taxon>Neoteleostei</taxon>
        <taxon>Acanthomorphata</taxon>
        <taxon>Ovalentaria</taxon>
        <taxon>Atherinomorphae</taxon>
        <taxon>Cyprinodontiformes</taxon>
        <taxon>Poeciliidae</taxon>
        <taxon>Poeciliinae</taxon>
        <taxon>Xiphophorus</taxon>
    </lineage>
</organism>
<feature type="region of interest" description="Disordered" evidence="4">
    <location>
        <begin position="212"/>
        <end position="235"/>
    </location>
</feature>
<dbReference type="PRINTS" id="PR00081">
    <property type="entry name" value="GDHRDH"/>
</dbReference>
<feature type="compositionally biased region" description="Polar residues" evidence="4">
    <location>
        <begin position="222"/>
        <end position="235"/>
    </location>
</feature>
<comment type="similarity">
    <text evidence="1 3">Belongs to the short-chain dehydrogenases/reductases (SDR) family.</text>
</comment>
<keyword evidence="6" id="KW-1185">Reference proteome</keyword>
<dbReference type="SUPFAM" id="SSF51735">
    <property type="entry name" value="NAD(P)-binding Rossmann-fold domains"/>
    <property type="match status" value="1"/>
</dbReference>
<dbReference type="InterPro" id="IPR036291">
    <property type="entry name" value="NAD(P)-bd_dom_sf"/>
</dbReference>
<dbReference type="GeneTree" id="ENSGT00940000154593"/>
<dbReference type="GO" id="GO:0016616">
    <property type="term" value="F:oxidoreductase activity, acting on the CH-OH group of donors, NAD or NADP as acceptor"/>
    <property type="evidence" value="ECO:0007669"/>
    <property type="project" value="TreeGrafter"/>
</dbReference>
<dbReference type="PRINTS" id="PR00080">
    <property type="entry name" value="SDRFAMILY"/>
</dbReference>
<proteinExistence type="inferred from homology"/>
<accession>A0A3B5M0W0</accession>
<evidence type="ECO:0000256" key="2">
    <source>
        <dbReference type="ARBA" id="ARBA00023002"/>
    </source>
</evidence>
<dbReference type="Gene3D" id="3.40.50.720">
    <property type="entry name" value="NAD(P)-binding Rossmann-like Domain"/>
    <property type="match status" value="1"/>
</dbReference>
<dbReference type="Pfam" id="PF00106">
    <property type="entry name" value="adh_short"/>
    <property type="match status" value="1"/>
</dbReference>
<reference evidence="5" key="1">
    <citation type="submission" date="2025-08" db="UniProtKB">
        <authorList>
            <consortium name="Ensembl"/>
        </authorList>
    </citation>
    <scope>IDENTIFICATION</scope>
</reference>
<evidence type="ECO:0000313" key="6">
    <source>
        <dbReference type="Proteomes" id="UP000261380"/>
    </source>
</evidence>
<dbReference type="PANTHER" id="PTHR44229:SF2">
    <property type="entry name" value="15-HYDROXYPROSTAGLANDIN DEHYDROGENASE"/>
    <property type="match status" value="1"/>
</dbReference>
<evidence type="ECO:0000256" key="3">
    <source>
        <dbReference type="RuleBase" id="RU000363"/>
    </source>
</evidence>
<evidence type="ECO:0000256" key="4">
    <source>
        <dbReference type="SAM" id="MobiDB-lite"/>
    </source>
</evidence>
<dbReference type="PROSITE" id="PS00061">
    <property type="entry name" value="ADH_SHORT"/>
    <property type="match status" value="1"/>
</dbReference>
<dbReference type="AlphaFoldDB" id="A0A3B5M0W0"/>
<sequence>SGLQRGGPWIFLGAQGQGLFQDFCVPVLQVAVVDLNKTVGEQCQAQLDAEFGEGRSVFIQCDVTHGDALRDAFQRTVDQFGRLDIVINNAGINNEKNWEKTIQVNLTSVIKGTYLALEHMSKEYGKQGGTIINVSSMAAFLHSPHQPVYTATKHGVIGFTRAMAVSGAQRSVSRVLNATLPVCSLTPQCLKSGQIFPFQHFLLAEGCRRSSDPVPAARAKQQKSQSNQFRRSSGNQRSLLYRSDRLTRFYRV</sequence>
<reference evidence="5" key="2">
    <citation type="submission" date="2025-09" db="UniProtKB">
        <authorList>
            <consortium name="Ensembl"/>
        </authorList>
    </citation>
    <scope>IDENTIFICATION</scope>
</reference>
<dbReference type="InterPro" id="IPR020904">
    <property type="entry name" value="Sc_DH/Rdtase_CS"/>
</dbReference>
<name>A0A3B5M0W0_9TELE</name>
<evidence type="ECO:0000313" key="5">
    <source>
        <dbReference type="Ensembl" id="ENSXCOP00000013649.1"/>
    </source>
</evidence>
<evidence type="ECO:0000256" key="1">
    <source>
        <dbReference type="ARBA" id="ARBA00006484"/>
    </source>
</evidence>
<dbReference type="GO" id="GO:0005737">
    <property type="term" value="C:cytoplasm"/>
    <property type="evidence" value="ECO:0007669"/>
    <property type="project" value="TreeGrafter"/>
</dbReference>
<dbReference type="InterPro" id="IPR002347">
    <property type="entry name" value="SDR_fam"/>
</dbReference>
<keyword evidence="2" id="KW-0560">Oxidoreductase</keyword>
<dbReference type="Ensembl" id="ENSXCOT00000013817.1">
    <property type="protein sequence ID" value="ENSXCOP00000013649.1"/>
    <property type="gene ID" value="ENSXCOG00000010315.1"/>
</dbReference>